<dbReference type="Proteomes" id="UP001500713">
    <property type="component" value="Unassembled WGS sequence"/>
</dbReference>
<accession>A0ABN1A3G1</accession>
<dbReference type="Gene3D" id="3.50.50.60">
    <property type="entry name" value="FAD/NAD(P)-binding domain"/>
    <property type="match status" value="1"/>
</dbReference>
<organism evidence="1 2">
    <name type="scientific">Parasphingorhabdus litoris</name>
    <dbReference type="NCBI Taxonomy" id="394733"/>
    <lineage>
        <taxon>Bacteria</taxon>
        <taxon>Pseudomonadati</taxon>
        <taxon>Pseudomonadota</taxon>
        <taxon>Alphaproteobacteria</taxon>
        <taxon>Sphingomonadales</taxon>
        <taxon>Sphingomonadaceae</taxon>
        <taxon>Parasphingorhabdus</taxon>
    </lineage>
</organism>
<sequence length="473" mass="51801">MATAETDYLIVGSGAVGMAFADTLLEESDAHITIVDRHGKPGGHWNDAYPFVALHQPSAFYGVNSTELGSGEIDTTGLNKGYYELSTGAEVNSYFEKVMHQRFIPSGRVSYHPMCDYIGSENGCGKFVSLLSGQESEVKIRKKTVDATYYGTTVPSTHTPKFEVGEGVKMIPPNGLPQLWQGTGPRPKKFVILGAGKTAMDVGVWLLRSGADPDDIVWICPRDSWLLNRNHTQPGQEFFHETIGGQRDLMAAIAAAETADDLFLRLEACGVMLRIDPEATPSMFHYATISQGEVDILRRIKNVVRMGHVETINQGGMLLKDGDYPMPAETLYINCTATAVERRPVVPQFQDGLITLQMIRVPQPAFSAALSAFLEVTYDDDEAKNRLGQPVPLPDGIETYPGATMVNMMNQFQWSQDKIVNKWITKSRLDGFGKMITGVGADDKEKIAILEEFRANAMAAMGNLPKLIAQAGG</sequence>
<name>A0ABN1A3G1_9SPHN</name>
<protein>
    <submittedName>
        <fullName evidence="1">NAD(P)/FAD-dependent oxidoreductase</fullName>
    </submittedName>
</protein>
<dbReference type="SUPFAM" id="SSF51905">
    <property type="entry name" value="FAD/NAD(P)-binding domain"/>
    <property type="match status" value="1"/>
</dbReference>
<comment type="caution">
    <text evidence="1">The sequence shown here is derived from an EMBL/GenBank/DDBJ whole genome shotgun (WGS) entry which is preliminary data.</text>
</comment>
<dbReference type="EMBL" id="BAAAEM010000002">
    <property type="protein sequence ID" value="GAA0466600.1"/>
    <property type="molecule type" value="Genomic_DNA"/>
</dbReference>
<dbReference type="Pfam" id="PF13450">
    <property type="entry name" value="NAD_binding_8"/>
    <property type="match status" value="1"/>
</dbReference>
<dbReference type="InterPro" id="IPR036188">
    <property type="entry name" value="FAD/NAD-bd_sf"/>
</dbReference>
<gene>
    <name evidence="1" type="ORF">GCM10009096_04100</name>
</gene>
<evidence type="ECO:0000313" key="2">
    <source>
        <dbReference type="Proteomes" id="UP001500713"/>
    </source>
</evidence>
<proteinExistence type="predicted"/>
<keyword evidence="2" id="KW-1185">Reference proteome</keyword>
<dbReference type="RefSeq" id="WP_229954043.1">
    <property type="nucleotide sequence ID" value="NZ_BAAAEM010000002.1"/>
</dbReference>
<reference evidence="1 2" key="1">
    <citation type="journal article" date="2019" name="Int. J. Syst. Evol. Microbiol.">
        <title>The Global Catalogue of Microorganisms (GCM) 10K type strain sequencing project: providing services to taxonomists for standard genome sequencing and annotation.</title>
        <authorList>
            <consortium name="The Broad Institute Genomics Platform"/>
            <consortium name="The Broad Institute Genome Sequencing Center for Infectious Disease"/>
            <person name="Wu L."/>
            <person name="Ma J."/>
        </authorList>
    </citation>
    <scope>NUCLEOTIDE SEQUENCE [LARGE SCALE GENOMIC DNA]</scope>
    <source>
        <strain evidence="1 2">JCM 14162</strain>
    </source>
</reference>
<evidence type="ECO:0000313" key="1">
    <source>
        <dbReference type="EMBL" id="GAA0466600.1"/>
    </source>
</evidence>